<evidence type="ECO:0000313" key="2">
    <source>
        <dbReference type="Proteomes" id="UP001595850"/>
    </source>
</evidence>
<dbReference type="EMBL" id="JBHSBM010000060">
    <property type="protein sequence ID" value="MFC4062786.1"/>
    <property type="molecule type" value="Genomic_DNA"/>
</dbReference>
<proteinExistence type="predicted"/>
<dbReference type="RefSeq" id="WP_377294217.1">
    <property type="nucleotide sequence ID" value="NZ_JBHSBM010000060.1"/>
</dbReference>
<reference evidence="2" key="1">
    <citation type="journal article" date="2019" name="Int. J. Syst. Evol. Microbiol.">
        <title>The Global Catalogue of Microorganisms (GCM) 10K type strain sequencing project: providing services to taxonomists for standard genome sequencing and annotation.</title>
        <authorList>
            <consortium name="The Broad Institute Genomics Platform"/>
            <consortium name="The Broad Institute Genome Sequencing Center for Infectious Disease"/>
            <person name="Wu L."/>
            <person name="Ma J."/>
        </authorList>
    </citation>
    <scope>NUCLEOTIDE SEQUENCE [LARGE SCALE GENOMIC DNA]</scope>
    <source>
        <strain evidence="2">TBRC 4489</strain>
    </source>
</reference>
<gene>
    <name evidence="1" type="ORF">ACFOWE_31230</name>
</gene>
<name>A0ABV8IHV7_9ACTN</name>
<comment type="caution">
    <text evidence="1">The sequence shown here is derived from an EMBL/GenBank/DDBJ whole genome shotgun (WGS) entry which is preliminary data.</text>
</comment>
<evidence type="ECO:0000313" key="1">
    <source>
        <dbReference type="EMBL" id="MFC4062786.1"/>
    </source>
</evidence>
<protein>
    <submittedName>
        <fullName evidence="1">Uncharacterized protein</fullName>
    </submittedName>
</protein>
<keyword evidence="2" id="KW-1185">Reference proteome</keyword>
<sequence>MTHRVTLNAAEFKRRAHALGLFTKSEQAAAVGVHNSIHSRALRGERELNVNYVINVLLLLGDAHVRGFIRELFVIADDNEKAAS</sequence>
<dbReference type="Proteomes" id="UP001595850">
    <property type="component" value="Unassembled WGS sequence"/>
</dbReference>
<organism evidence="1 2">
    <name type="scientific">Planomonospora corallina</name>
    <dbReference type="NCBI Taxonomy" id="1806052"/>
    <lineage>
        <taxon>Bacteria</taxon>
        <taxon>Bacillati</taxon>
        <taxon>Actinomycetota</taxon>
        <taxon>Actinomycetes</taxon>
        <taxon>Streptosporangiales</taxon>
        <taxon>Streptosporangiaceae</taxon>
        <taxon>Planomonospora</taxon>
    </lineage>
</organism>
<accession>A0ABV8IHV7</accession>